<keyword evidence="1" id="KW-0347">Helicase</keyword>
<sequence length="377" mass="43491">MPHISPYNINANILSLIDTLEKDFSTKTEKDILSKLNLIDSYPDMSRYQLSLTKKKLADCYNQHGITGNALALYQSALSDNKSLPVKRTIKSLQAISCADLVYSIDVNYMDEKDIIQHKQNSFSNEYDSEYEQQLHEALGRLGNDYQQEFYRLRDIHDFYSSLPDDAPPPTKPAIKRDLSRFSELTGMTEDEIFNMRQKYIDEVNQEYEANWDKITAKSMVSSKRAQNIHEKALEVARNLDHNYITSAPANISDASFSDSELLFIKYIHHKSVLLDYVPGYFTHEYHIDYCNVIQRALGSGLLWYAPPAFTLSKMTVPKLKAFLLKNEQVPSGKKSNLINQILSFGNVKCFERKYYELTSFGIEQTGYVDLYHKEEK</sequence>
<dbReference type="EMBL" id="BK015358">
    <property type="protein sequence ID" value="DAE03068.1"/>
    <property type="molecule type" value="Genomic_DNA"/>
</dbReference>
<keyword evidence="1" id="KW-0547">Nucleotide-binding</keyword>
<keyword evidence="1" id="KW-0067">ATP-binding</keyword>
<evidence type="ECO:0000313" key="1">
    <source>
        <dbReference type="EMBL" id="DAE03068.1"/>
    </source>
</evidence>
<organism evidence="1">
    <name type="scientific">Siphoviridae sp. ct2QJ10</name>
    <dbReference type="NCBI Taxonomy" id="2825315"/>
    <lineage>
        <taxon>Viruses</taxon>
        <taxon>Duplodnaviria</taxon>
        <taxon>Heunggongvirae</taxon>
        <taxon>Uroviricota</taxon>
        <taxon>Caudoviricetes</taxon>
    </lineage>
</organism>
<proteinExistence type="predicted"/>
<name>A0A8S5PA31_9CAUD</name>
<keyword evidence="1" id="KW-0378">Hydrolase</keyword>
<accession>A0A8S5PA31</accession>
<dbReference type="GO" id="GO:0004386">
    <property type="term" value="F:helicase activity"/>
    <property type="evidence" value="ECO:0007669"/>
    <property type="project" value="UniProtKB-KW"/>
</dbReference>
<reference evidence="1" key="1">
    <citation type="journal article" date="2021" name="Proc. Natl. Acad. Sci. U.S.A.">
        <title>A Catalog of Tens of Thousands of Viruses from Human Metagenomes Reveals Hidden Associations with Chronic Diseases.</title>
        <authorList>
            <person name="Tisza M.J."/>
            <person name="Buck C.B."/>
        </authorList>
    </citation>
    <scope>NUCLEOTIDE SEQUENCE</scope>
    <source>
        <strain evidence="1">Ct2QJ10</strain>
    </source>
</reference>
<protein>
    <submittedName>
        <fullName evidence="1">ATP-dependent DNA helicase</fullName>
    </submittedName>
</protein>